<evidence type="ECO:0000256" key="2">
    <source>
        <dbReference type="ARBA" id="ARBA00004114"/>
    </source>
</evidence>
<evidence type="ECO:0000256" key="9">
    <source>
        <dbReference type="ARBA" id="ARBA00022670"/>
    </source>
</evidence>
<dbReference type="PANTHER" id="PTHR12756">
    <property type="entry name" value="CYTOSOLIC CARBOXYPEPTIDASE"/>
    <property type="match status" value="1"/>
</dbReference>
<dbReference type="GO" id="GO:0006508">
    <property type="term" value="P:proteolysis"/>
    <property type="evidence" value="ECO:0007669"/>
    <property type="project" value="UniProtKB-KW"/>
</dbReference>
<dbReference type="GO" id="GO:0005829">
    <property type="term" value="C:cytosol"/>
    <property type="evidence" value="ECO:0007669"/>
    <property type="project" value="UniProtKB-SubCell"/>
</dbReference>
<keyword evidence="26" id="KW-1185">Reference proteome</keyword>
<comment type="similarity">
    <text evidence="6 22">Belongs to the peptidase M14 family.</text>
</comment>
<evidence type="ECO:0000256" key="14">
    <source>
        <dbReference type="ARBA" id="ARBA00023049"/>
    </source>
</evidence>
<feature type="domain" description="Peptidase M14" evidence="24">
    <location>
        <begin position="166"/>
        <end position="435"/>
    </location>
</feature>
<keyword evidence="11" id="KW-0378">Hydrolase</keyword>
<comment type="cofactor">
    <cofactor evidence="1">
        <name>Zn(2+)</name>
        <dbReference type="ChEBI" id="CHEBI:29105"/>
    </cofactor>
</comment>
<keyword evidence="14" id="KW-0482">Metalloprotease</keyword>
<dbReference type="SMART" id="SM00631">
    <property type="entry name" value="Zn_pept"/>
    <property type="match status" value="1"/>
</dbReference>
<evidence type="ECO:0000256" key="21">
    <source>
        <dbReference type="ARBA" id="ARBA00079230"/>
    </source>
</evidence>
<comment type="function">
    <text evidence="17">Metallocarboxypeptidase that mediates protein deglutamylation of tubulin and non-tubulin target proteins. Catalyzes the removal of polyglutamate side chains present on the gamma-carboxyl group of glutamate residues within the C-terminal tail of tubulin protein. Specifically cleaves tubulin long-side-chains, while it is not able to remove the branching point glutamate. Also catalyzes the removal of polyglutamate residues from the carboxy-terminus of non-tubulin proteins such as MYLK. Mediates the deglutamylation of nucleotidyltransferase CGAS, leading to CGAS antiviral defense response activation. Involved in KLF4 deglutamylation which promotes KLF4 proteasome-mediated degradation, thereby negatively regulating cell pluripotency maintenance and embryogenesis.</text>
</comment>
<keyword evidence="8" id="KW-0121">Carboxypeptidase</keyword>
<evidence type="ECO:0000256" key="3">
    <source>
        <dbReference type="ARBA" id="ARBA00004120"/>
    </source>
</evidence>
<name>A0AAN8G0G5_PATCE</name>
<sequence length="487" mass="56478">MADKRAESVNSDSDSTDDVVVGNVNKFAVVPSGYTGKPKKGHLIFDACFECGNLGRVDYISELEYDLFIRPDTCNPRFRVWFNYTVENVRTDQRIIFNIVNFSKTKSLYREGMTPLVKSTSRPKWTRIPAKNVYYYRCPDHRKNYVMSFAFCFDREEDVYQFSYCYPYSYSKLQNYLDNLEKKNYKFFNRELLSLTVQQRRLDLITIAQPQDNKQESSDEKQRIIFITARVHPGETPSSYVCQGIIDFLVSNHPIAKVLRENLVFKIIPMLNPDGVYLGNYRCSLMGFDLNRHWQEPSPWAHPTLYAAKNLLMGLDRDSKVNLEFYIDIHAHSTLMNGFMYGNIYEDLDRLERHSIFPKLLCGNAEDFSMTNTNFNRDAMKAGTGRRTLGGCLDESAHCYTLEVSFYSYQTSTASQFMPYTEEGYMKLGRNVARTFLDFYKMTGYISTKPSSSIVPKPYNIGSRDRAGDNNSESGVKNLYDDPYYTR</sequence>
<keyword evidence="10" id="KW-0479">Metal-binding</keyword>
<evidence type="ECO:0000256" key="19">
    <source>
        <dbReference type="ARBA" id="ARBA00074680"/>
    </source>
</evidence>
<comment type="caution">
    <text evidence="25">The sequence shown here is derived from an EMBL/GenBank/DDBJ whole genome shotgun (WGS) entry which is preliminary data.</text>
</comment>
<dbReference type="AlphaFoldDB" id="A0AAN8G0G5"/>
<evidence type="ECO:0000256" key="4">
    <source>
        <dbReference type="ARBA" id="ARBA00004514"/>
    </source>
</evidence>
<dbReference type="Gene3D" id="3.40.630.10">
    <property type="entry name" value="Zn peptidases"/>
    <property type="match status" value="1"/>
</dbReference>
<evidence type="ECO:0000256" key="20">
    <source>
        <dbReference type="ARBA" id="ARBA00079132"/>
    </source>
</evidence>
<evidence type="ECO:0000256" key="18">
    <source>
        <dbReference type="ARBA" id="ARBA00063732"/>
    </source>
</evidence>
<protein>
    <recommendedName>
        <fullName evidence="19">Cytosolic carboxypeptidase 6</fullName>
    </recommendedName>
    <alternativeName>
        <fullName evidence="21">ATP/GTP-binding protein-like 4</fullName>
    </alternativeName>
    <alternativeName>
        <fullName evidence="20">Protein deglutamylase CCP6</fullName>
    </alternativeName>
</protein>
<dbReference type="PROSITE" id="PS52035">
    <property type="entry name" value="PEPTIDASE_M14"/>
    <property type="match status" value="1"/>
</dbReference>
<dbReference type="GO" id="GO:0004181">
    <property type="term" value="F:metallocarboxypeptidase activity"/>
    <property type="evidence" value="ECO:0007669"/>
    <property type="project" value="InterPro"/>
</dbReference>
<dbReference type="InterPro" id="IPR000834">
    <property type="entry name" value="Peptidase_M14"/>
</dbReference>
<proteinExistence type="inferred from homology"/>
<keyword evidence="16" id="KW-0966">Cell projection</keyword>
<keyword evidence="9" id="KW-0645">Protease</keyword>
<feature type="region of interest" description="Disordered" evidence="23">
    <location>
        <begin position="457"/>
        <end position="487"/>
    </location>
</feature>
<dbReference type="FunFam" id="2.60.40.3120:FF:000003">
    <property type="entry name" value="cytosolic carboxypeptidase 6 isoform X2"/>
    <property type="match status" value="1"/>
</dbReference>
<dbReference type="GO" id="GO:0008270">
    <property type="term" value="F:zinc ion binding"/>
    <property type="evidence" value="ECO:0007669"/>
    <property type="project" value="InterPro"/>
</dbReference>
<evidence type="ECO:0000256" key="8">
    <source>
        <dbReference type="ARBA" id="ARBA00022645"/>
    </source>
</evidence>
<keyword evidence="12" id="KW-0862">Zinc</keyword>
<dbReference type="FunFam" id="3.40.630.10:FF:000062">
    <property type="entry name" value="Cytosolic carboxypeptidase 6"/>
    <property type="match status" value="1"/>
</dbReference>
<dbReference type="GO" id="GO:0005814">
    <property type="term" value="C:centriole"/>
    <property type="evidence" value="ECO:0007669"/>
    <property type="project" value="UniProtKB-SubCell"/>
</dbReference>
<keyword evidence="7" id="KW-0963">Cytoplasm</keyword>
<evidence type="ECO:0000259" key="24">
    <source>
        <dbReference type="PROSITE" id="PS52035"/>
    </source>
</evidence>
<evidence type="ECO:0000256" key="5">
    <source>
        <dbReference type="ARBA" id="ARBA00004555"/>
    </source>
</evidence>
<dbReference type="Pfam" id="PF18027">
    <property type="entry name" value="Pepdidase_M14_N"/>
    <property type="match status" value="1"/>
</dbReference>
<evidence type="ECO:0000256" key="13">
    <source>
        <dbReference type="ARBA" id="ARBA00023034"/>
    </source>
</evidence>
<evidence type="ECO:0000256" key="22">
    <source>
        <dbReference type="PROSITE-ProRule" id="PRU01379"/>
    </source>
</evidence>
<feature type="active site" description="Proton donor/acceptor" evidence="22">
    <location>
        <position position="403"/>
    </location>
</feature>
<organism evidence="25 26">
    <name type="scientific">Patella caerulea</name>
    <name type="common">Rayed Mediterranean limpet</name>
    <dbReference type="NCBI Taxonomy" id="87958"/>
    <lineage>
        <taxon>Eukaryota</taxon>
        <taxon>Metazoa</taxon>
        <taxon>Spiralia</taxon>
        <taxon>Lophotrochozoa</taxon>
        <taxon>Mollusca</taxon>
        <taxon>Gastropoda</taxon>
        <taxon>Patellogastropoda</taxon>
        <taxon>Patelloidea</taxon>
        <taxon>Patellidae</taxon>
        <taxon>Patella</taxon>
    </lineage>
</organism>
<dbReference type="Gene3D" id="2.60.40.3120">
    <property type="match status" value="1"/>
</dbReference>
<dbReference type="CDD" id="cd06908">
    <property type="entry name" value="M14_AGBL4_like"/>
    <property type="match status" value="1"/>
</dbReference>
<evidence type="ECO:0000256" key="11">
    <source>
        <dbReference type="ARBA" id="ARBA00022801"/>
    </source>
</evidence>
<dbReference type="InterPro" id="IPR050821">
    <property type="entry name" value="Cytosolic_carboxypeptidase"/>
</dbReference>
<keyword evidence="15" id="KW-0206">Cytoskeleton</keyword>
<evidence type="ECO:0000313" key="26">
    <source>
        <dbReference type="Proteomes" id="UP001347796"/>
    </source>
</evidence>
<comment type="subcellular location">
    <subcellularLocation>
        <location evidence="3">Cytoplasm</location>
        <location evidence="3">Cytoskeleton</location>
        <location evidence="3">Cilium basal body</location>
    </subcellularLocation>
    <subcellularLocation>
        <location evidence="2">Cytoplasm</location>
        <location evidence="2">Cytoskeleton</location>
        <location evidence="2">Microtubule organizing center</location>
        <location evidence="2">Centrosome</location>
        <location evidence="2">Centriole</location>
    </subcellularLocation>
    <subcellularLocation>
        <location evidence="4">Cytoplasm</location>
        <location evidence="4">Cytosol</location>
    </subcellularLocation>
    <subcellularLocation>
        <location evidence="5">Golgi apparatus</location>
    </subcellularLocation>
</comment>
<evidence type="ECO:0000256" key="7">
    <source>
        <dbReference type="ARBA" id="ARBA00022490"/>
    </source>
</evidence>
<dbReference type="Pfam" id="PF00246">
    <property type="entry name" value="Peptidase_M14"/>
    <property type="match status" value="1"/>
</dbReference>
<reference evidence="25 26" key="1">
    <citation type="submission" date="2024-01" db="EMBL/GenBank/DDBJ databases">
        <title>The genome of the rayed Mediterranean limpet Patella caerulea (Linnaeus, 1758).</title>
        <authorList>
            <person name="Anh-Thu Weber A."/>
            <person name="Halstead-Nussloch G."/>
        </authorList>
    </citation>
    <scope>NUCLEOTIDE SEQUENCE [LARGE SCALE GENOMIC DNA]</scope>
    <source>
        <strain evidence="25">AATW-2023a</strain>
        <tissue evidence="25">Whole specimen</tissue>
    </source>
</reference>
<dbReference type="SUPFAM" id="SSF53187">
    <property type="entry name" value="Zn-dependent exopeptidases"/>
    <property type="match status" value="1"/>
</dbReference>
<evidence type="ECO:0000256" key="15">
    <source>
        <dbReference type="ARBA" id="ARBA00023212"/>
    </source>
</evidence>
<dbReference type="InterPro" id="IPR040626">
    <property type="entry name" value="Pepdidase_M14_N"/>
</dbReference>
<dbReference type="EMBL" id="JAZGQO010000021">
    <property type="protein sequence ID" value="KAK6165571.1"/>
    <property type="molecule type" value="Genomic_DNA"/>
</dbReference>
<dbReference type="PANTHER" id="PTHR12756:SF9">
    <property type="entry name" value="CYTOSOLIC CARBOXYPEPTIDASE 6"/>
    <property type="match status" value="1"/>
</dbReference>
<comment type="subunit">
    <text evidence="18">Interacts with MYLK.</text>
</comment>
<evidence type="ECO:0000256" key="23">
    <source>
        <dbReference type="SAM" id="MobiDB-lite"/>
    </source>
</evidence>
<keyword evidence="13" id="KW-0333">Golgi apparatus</keyword>
<evidence type="ECO:0000256" key="1">
    <source>
        <dbReference type="ARBA" id="ARBA00001947"/>
    </source>
</evidence>
<evidence type="ECO:0000256" key="17">
    <source>
        <dbReference type="ARBA" id="ARBA00055609"/>
    </source>
</evidence>
<evidence type="ECO:0000256" key="16">
    <source>
        <dbReference type="ARBA" id="ARBA00023273"/>
    </source>
</evidence>
<dbReference type="GO" id="GO:0005794">
    <property type="term" value="C:Golgi apparatus"/>
    <property type="evidence" value="ECO:0007669"/>
    <property type="project" value="UniProtKB-SubCell"/>
</dbReference>
<gene>
    <name evidence="25" type="ORF">SNE40_022475</name>
</gene>
<evidence type="ECO:0000256" key="10">
    <source>
        <dbReference type="ARBA" id="ARBA00022723"/>
    </source>
</evidence>
<accession>A0AAN8G0G5</accession>
<dbReference type="Proteomes" id="UP001347796">
    <property type="component" value="Unassembled WGS sequence"/>
</dbReference>
<evidence type="ECO:0000256" key="12">
    <source>
        <dbReference type="ARBA" id="ARBA00022833"/>
    </source>
</evidence>
<evidence type="ECO:0000256" key="6">
    <source>
        <dbReference type="ARBA" id="ARBA00005988"/>
    </source>
</evidence>
<evidence type="ECO:0000313" key="25">
    <source>
        <dbReference type="EMBL" id="KAK6165571.1"/>
    </source>
</evidence>